<comment type="caution">
    <text evidence="1">The sequence shown here is derived from an EMBL/GenBank/DDBJ whole genome shotgun (WGS) entry which is preliminary data.</text>
</comment>
<organism evidence="1 2">
    <name type="scientific">Actinotalea soli</name>
    <dbReference type="NCBI Taxonomy" id="2819234"/>
    <lineage>
        <taxon>Bacteria</taxon>
        <taxon>Bacillati</taxon>
        <taxon>Actinomycetota</taxon>
        <taxon>Actinomycetes</taxon>
        <taxon>Micrococcales</taxon>
        <taxon>Cellulomonadaceae</taxon>
        <taxon>Actinotalea</taxon>
    </lineage>
</organism>
<dbReference type="InterPro" id="IPR008554">
    <property type="entry name" value="Glutaredoxin-like"/>
</dbReference>
<reference evidence="1" key="1">
    <citation type="submission" date="2021-03" db="EMBL/GenBank/DDBJ databases">
        <title>Actinotalea soli sp. nov., isolated from soil.</title>
        <authorList>
            <person name="Ping W."/>
            <person name="Zhang J."/>
        </authorList>
    </citation>
    <scope>NUCLEOTIDE SEQUENCE</scope>
    <source>
        <strain evidence="1">BY-33</strain>
    </source>
</reference>
<keyword evidence="2" id="KW-1185">Reference proteome</keyword>
<evidence type="ECO:0000313" key="1">
    <source>
        <dbReference type="EMBL" id="MBO1752451.1"/>
    </source>
</evidence>
<proteinExistence type="predicted"/>
<dbReference type="Gene3D" id="3.40.30.10">
    <property type="entry name" value="Glutaredoxin"/>
    <property type="match status" value="1"/>
</dbReference>
<dbReference type="Proteomes" id="UP000664209">
    <property type="component" value="Unassembled WGS sequence"/>
</dbReference>
<dbReference type="SUPFAM" id="SSF52833">
    <property type="entry name" value="Thioredoxin-like"/>
    <property type="match status" value="1"/>
</dbReference>
<evidence type="ECO:0000313" key="2">
    <source>
        <dbReference type="Proteomes" id="UP000664209"/>
    </source>
</evidence>
<protein>
    <submittedName>
        <fullName evidence="1">Glutaredoxin family protein</fullName>
    </submittedName>
</protein>
<dbReference type="Pfam" id="PF05768">
    <property type="entry name" value="Glrx-like"/>
    <property type="match status" value="1"/>
</dbReference>
<dbReference type="RefSeq" id="WP_208056128.1">
    <property type="nucleotide sequence ID" value="NZ_JAGEMK010000005.1"/>
</dbReference>
<accession>A0A939LQ76</accession>
<sequence>MERDAGVRADRLVLYVRTGCHLCAEARVVLAEVTAELGTGWCEVDIDQHEDAERLAELYGELVPVVTVDGVQQGYWRIDAARVRRALAGPA</sequence>
<dbReference type="EMBL" id="JAGEMK010000005">
    <property type="protein sequence ID" value="MBO1752451.1"/>
    <property type="molecule type" value="Genomic_DNA"/>
</dbReference>
<gene>
    <name evidence="1" type="ORF">J4G33_11630</name>
</gene>
<dbReference type="AlphaFoldDB" id="A0A939LQ76"/>
<dbReference type="InterPro" id="IPR036249">
    <property type="entry name" value="Thioredoxin-like_sf"/>
</dbReference>
<name>A0A939LQ76_9CELL</name>